<dbReference type="Proteomes" id="UP001139521">
    <property type="component" value="Unassembled WGS sequence"/>
</dbReference>
<reference evidence="1" key="1">
    <citation type="submission" date="2022-01" db="EMBL/GenBank/DDBJ databases">
        <title>Genome sequencing of Zunongwangia sp. M21534 genome.</title>
        <authorList>
            <person name="Chen Y."/>
            <person name="Dong C."/>
            <person name="Shao Z."/>
        </authorList>
    </citation>
    <scope>NUCLEOTIDE SEQUENCE</scope>
    <source>
        <strain evidence="1">MCCC M21534</strain>
    </source>
</reference>
<sequence>MKNIFYTIAILAVIVCCFQSCARLFGGMSKDKAATTLKKYLSKHINHSLAFENLNRFWNEGNMNPNMFSVEIFEKGKPDLRFPLYFDAKLMKEKDSLYQGGLHKKSIEQMYKETKADYQVKQHLVAQLKKKDVILEMDYATATVKFTDNPSPHFIKETLVSLLKMMNQHQDSLLYAGSLHFNVQLPSIAPQEIQAVTETQHEEWRFSHFTLNSKTKAYQPLQESIQQGIKTYVKTNVNTYQMHPYRKLYVNADTFKEAVWIQGLSEREASNNSEMADYKAPVTAVIFQFFDIEDQSIKSTEILPLDVDRTFEEQWEKMDEKLPFSVK</sequence>
<gene>
    <name evidence="1" type="ORF">L1967_11450</name>
</gene>
<organism evidence="1 2">
    <name type="scientific">Zunongwangia pacifica</name>
    <dbReference type="NCBI Taxonomy" id="2911062"/>
    <lineage>
        <taxon>Bacteria</taxon>
        <taxon>Pseudomonadati</taxon>
        <taxon>Bacteroidota</taxon>
        <taxon>Flavobacteriia</taxon>
        <taxon>Flavobacteriales</taxon>
        <taxon>Flavobacteriaceae</taxon>
        <taxon>Zunongwangia</taxon>
    </lineage>
</organism>
<keyword evidence="2" id="KW-1185">Reference proteome</keyword>
<evidence type="ECO:0000313" key="1">
    <source>
        <dbReference type="EMBL" id="MCL6218916.1"/>
    </source>
</evidence>
<proteinExistence type="predicted"/>
<accession>A0A9X1ZRX2</accession>
<dbReference type="RefSeq" id="WP_249601764.1">
    <property type="nucleotide sequence ID" value="NZ_JAKHSK010000014.1"/>
</dbReference>
<dbReference type="EMBL" id="JAKHSK010000014">
    <property type="protein sequence ID" value="MCL6218916.1"/>
    <property type="molecule type" value="Genomic_DNA"/>
</dbReference>
<comment type="caution">
    <text evidence="1">The sequence shown here is derived from an EMBL/GenBank/DDBJ whole genome shotgun (WGS) entry which is preliminary data.</text>
</comment>
<protein>
    <submittedName>
        <fullName evidence="1">Uncharacterized protein</fullName>
    </submittedName>
</protein>
<name>A0A9X1ZRX2_9FLAO</name>
<evidence type="ECO:0000313" key="2">
    <source>
        <dbReference type="Proteomes" id="UP001139521"/>
    </source>
</evidence>
<dbReference type="AlphaFoldDB" id="A0A9X1ZRX2"/>